<dbReference type="SUPFAM" id="SSF49777">
    <property type="entry name" value="PEBP-like"/>
    <property type="match status" value="1"/>
</dbReference>
<dbReference type="AlphaFoldDB" id="A0A0W0V8E7"/>
<organism evidence="1 2">
    <name type="scientific">Legionella jordanis</name>
    <dbReference type="NCBI Taxonomy" id="456"/>
    <lineage>
        <taxon>Bacteria</taxon>
        <taxon>Pseudomonadati</taxon>
        <taxon>Pseudomonadota</taxon>
        <taxon>Gammaproteobacteria</taxon>
        <taxon>Legionellales</taxon>
        <taxon>Legionellaceae</taxon>
        <taxon>Legionella</taxon>
    </lineage>
</organism>
<proteinExistence type="predicted"/>
<gene>
    <name evidence="1" type="ORF">Ljor_0717</name>
</gene>
<evidence type="ECO:0000313" key="1">
    <source>
        <dbReference type="EMBL" id="KTD16411.1"/>
    </source>
</evidence>
<reference evidence="1 2" key="1">
    <citation type="submission" date="2015-11" db="EMBL/GenBank/DDBJ databases">
        <title>Genomic analysis of 38 Legionella species identifies large and diverse effector repertoires.</title>
        <authorList>
            <person name="Burstein D."/>
            <person name="Amaro F."/>
            <person name="Zusman T."/>
            <person name="Lifshitz Z."/>
            <person name="Cohen O."/>
            <person name="Gilbert J.A."/>
            <person name="Pupko T."/>
            <person name="Shuman H.A."/>
            <person name="Segal G."/>
        </authorList>
    </citation>
    <scope>NUCLEOTIDE SEQUENCE [LARGE SCALE GENOMIC DNA]</scope>
    <source>
        <strain evidence="1 2">BL-540</strain>
    </source>
</reference>
<name>A0A0W0V8E7_9GAMM</name>
<comment type="caution">
    <text evidence="1">The sequence shown here is derived from an EMBL/GenBank/DDBJ whole genome shotgun (WGS) entry which is preliminary data.</text>
</comment>
<accession>A0A0W0V8E7</accession>
<dbReference type="OrthoDB" id="9797506at2"/>
<dbReference type="CDD" id="cd00865">
    <property type="entry name" value="PEBP_bact_arch"/>
    <property type="match status" value="1"/>
</dbReference>
<dbReference type="RefSeq" id="WP_058470266.1">
    <property type="nucleotide sequence ID" value="NZ_CAAAIC010000004.1"/>
</dbReference>
<dbReference type="InterPro" id="IPR036610">
    <property type="entry name" value="PEBP-like_sf"/>
</dbReference>
<keyword evidence="2" id="KW-1185">Reference proteome</keyword>
<dbReference type="PANTHER" id="PTHR30289">
    <property type="entry name" value="UNCHARACTERIZED PROTEIN YBCL-RELATED"/>
    <property type="match status" value="1"/>
</dbReference>
<dbReference type="NCBIfam" id="TIGR00481">
    <property type="entry name" value="YbhB/YbcL family Raf kinase inhibitor-like protein"/>
    <property type="match status" value="1"/>
</dbReference>
<dbReference type="InterPro" id="IPR008914">
    <property type="entry name" value="PEBP"/>
</dbReference>
<dbReference type="STRING" id="456.Ljor_0717"/>
<dbReference type="Gene3D" id="3.90.280.10">
    <property type="entry name" value="PEBP-like"/>
    <property type="match status" value="1"/>
</dbReference>
<dbReference type="Pfam" id="PF01161">
    <property type="entry name" value="PBP"/>
    <property type="match status" value="1"/>
</dbReference>
<evidence type="ECO:0000313" key="2">
    <source>
        <dbReference type="Proteomes" id="UP000055035"/>
    </source>
</evidence>
<dbReference type="InterPro" id="IPR005247">
    <property type="entry name" value="YbhB_YbcL/LppC-like"/>
</dbReference>
<sequence>MSLMLESPVFAHKTFIPKEYTCSGADYPPPLIWHDPPPNTKSFALIMEDPDAVSGLWVHWLVFNLPADCRELRAGINATGQGVCGKNSWGKTAYGGPCPPSGTHHYFFKLYALDTELTLDKNATKQELENAMKNHILEEVSLIGLYSKSSSH</sequence>
<protein>
    <submittedName>
        <fullName evidence="1">Phosphatidylethanolamine-binding protein</fullName>
    </submittedName>
</protein>
<dbReference type="PANTHER" id="PTHR30289:SF1">
    <property type="entry name" value="PEBP (PHOSPHATIDYLETHANOLAMINE-BINDING PROTEIN) FAMILY PROTEIN"/>
    <property type="match status" value="1"/>
</dbReference>
<dbReference type="Proteomes" id="UP000055035">
    <property type="component" value="Unassembled WGS sequence"/>
</dbReference>
<dbReference type="EMBL" id="LNYJ01000011">
    <property type="protein sequence ID" value="KTD16411.1"/>
    <property type="molecule type" value="Genomic_DNA"/>
</dbReference>
<dbReference type="PATRIC" id="fig|456.5.peg.760"/>